<dbReference type="InterPro" id="IPR038233">
    <property type="entry name" value="Colicin_D/E5_nuclease"/>
</dbReference>
<feature type="domain" description="Colicin D C-terminal" evidence="1">
    <location>
        <begin position="10"/>
        <end position="62"/>
    </location>
</feature>
<organism evidence="2 3">
    <name type="scientific">Candidatus Jidaibacter acanthamoebae</name>
    <dbReference type="NCBI Taxonomy" id="86105"/>
    <lineage>
        <taxon>Bacteria</taxon>
        <taxon>Pseudomonadati</taxon>
        <taxon>Pseudomonadota</taxon>
        <taxon>Alphaproteobacteria</taxon>
        <taxon>Rickettsiales</taxon>
        <taxon>Candidatus Midichloriaceae</taxon>
        <taxon>Candidatus Jidaibacter</taxon>
    </lineage>
</organism>
<dbReference type="InterPro" id="IPR024440">
    <property type="entry name" value="ColicinD_C"/>
</dbReference>
<name>A0A0C1MYX5_9RICK</name>
<comment type="caution">
    <text evidence="2">The sequence shown here is derived from an EMBL/GenBank/DDBJ whole genome shotgun (WGS) entry which is preliminary data.</text>
</comment>
<dbReference type="Gene3D" id="3.10.450.200">
    <property type="match status" value="1"/>
</dbReference>
<dbReference type="SUPFAM" id="SSF102824">
    <property type="entry name" value="Colicin D/E5 nuclease domain"/>
    <property type="match status" value="1"/>
</dbReference>
<dbReference type="AlphaFoldDB" id="A0A0C1MYX5"/>
<keyword evidence="3" id="KW-1185">Reference proteome</keyword>
<evidence type="ECO:0000313" key="3">
    <source>
        <dbReference type="Proteomes" id="UP000031258"/>
    </source>
</evidence>
<evidence type="ECO:0000313" key="2">
    <source>
        <dbReference type="EMBL" id="KIE05161.1"/>
    </source>
</evidence>
<dbReference type="GO" id="GO:0004540">
    <property type="term" value="F:RNA nuclease activity"/>
    <property type="evidence" value="ECO:0007669"/>
    <property type="project" value="InterPro"/>
</dbReference>
<dbReference type="Proteomes" id="UP000031258">
    <property type="component" value="Unassembled WGS sequence"/>
</dbReference>
<evidence type="ECO:0000259" key="1">
    <source>
        <dbReference type="Pfam" id="PF11429"/>
    </source>
</evidence>
<accession>A0A0C1MYX5</accession>
<dbReference type="EMBL" id="JSWE01000117">
    <property type="protein sequence ID" value="KIE05161.1"/>
    <property type="molecule type" value="Genomic_DNA"/>
</dbReference>
<proteinExistence type="predicted"/>
<dbReference type="InterPro" id="IPR037178">
    <property type="entry name" value="ColicinD_C_sf"/>
</dbReference>
<reference evidence="2 3" key="1">
    <citation type="submission" date="2014-11" db="EMBL/GenBank/DDBJ databases">
        <title>A Rickettsiales Symbiont of Amoebae With Ancient Features.</title>
        <authorList>
            <person name="Schulz F."/>
            <person name="Martijn J."/>
            <person name="Wascher F."/>
            <person name="Kostanjsek R."/>
            <person name="Ettema T.J."/>
            <person name="Horn M."/>
        </authorList>
    </citation>
    <scope>NUCLEOTIDE SEQUENCE [LARGE SCALE GENOMIC DNA]</scope>
    <source>
        <strain evidence="2 3">UWC36</strain>
    </source>
</reference>
<dbReference type="Pfam" id="PF11429">
    <property type="entry name" value="Colicin_D"/>
    <property type="match status" value="1"/>
</dbReference>
<sequence>MQIKLSDKREHIKQDDIIVIAGTHRGTEKVIHYFDEKKGINVMKDLEGNFVSGWKLHPSQIQELKDRGNIR</sequence>
<dbReference type="STRING" id="86105.NF27_ER00040"/>
<protein>
    <recommendedName>
        <fullName evidence="1">Colicin D C-terminal domain-containing protein</fullName>
    </recommendedName>
</protein>
<gene>
    <name evidence="2" type="ORF">NF27_ER00040</name>
</gene>